<evidence type="ECO:0000313" key="2">
    <source>
        <dbReference type="EMBL" id="JAT98090.1"/>
    </source>
</evidence>
<reference evidence="2" key="1">
    <citation type="journal article" date="2017" name="Front. Cell. Infect. Microbiol.">
        <title>The Distinct Transcriptional Response of the Midgut of Amblyomma sculptum and Amblyomma aureolatum Ticks to Rickettsia rickettsii Correlates to Their Differences in Susceptibility to Infection.</title>
        <authorList>
            <person name="Martins L.A."/>
            <person name="Galletti M.F.B.M."/>
            <person name="Ribeiro J.M."/>
            <person name="Fujita A."/>
            <person name="Costa F.B."/>
            <person name="Labruna M.B."/>
            <person name="Daffre S."/>
            <person name="Fogaca A.C."/>
        </authorList>
    </citation>
    <scope>NUCLEOTIDE SEQUENCE</scope>
</reference>
<feature type="domain" description="Reverse transcriptase" evidence="1">
    <location>
        <begin position="407"/>
        <end position="669"/>
    </location>
</feature>
<dbReference type="InterPro" id="IPR036691">
    <property type="entry name" value="Endo/exonu/phosph_ase_sf"/>
</dbReference>
<dbReference type="SUPFAM" id="SSF56672">
    <property type="entry name" value="DNA/RNA polymerases"/>
    <property type="match status" value="1"/>
</dbReference>
<dbReference type="PANTHER" id="PTHR19446">
    <property type="entry name" value="REVERSE TRANSCRIPTASES"/>
    <property type="match status" value="1"/>
</dbReference>
<dbReference type="SUPFAM" id="SSF56219">
    <property type="entry name" value="DNase I-like"/>
    <property type="match status" value="1"/>
</dbReference>
<dbReference type="Pfam" id="PF13966">
    <property type="entry name" value="zf-RVT"/>
    <property type="match status" value="1"/>
</dbReference>
<protein>
    <submittedName>
        <fullName evidence="2">Putative tx1-7 bf</fullName>
    </submittedName>
</protein>
<evidence type="ECO:0000259" key="1">
    <source>
        <dbReference type="PROSITE" id="PS50878"/>
    </source>
</evidence>
<dbReference type="Pfam" id="PF00078">
    <property type="entry name" value="RVT_1"/>
    <property type="match status" value="1"/>
</dbReference>
<dbReference type="PROSITE" id="PS50878">
    <property type="entry name" value="RT_POL"/>
    <property type="match status" value="1"/>
</dbReference>
<organism evidence="2">
    <name type="scientific">Amblyomma aureolatum</name>
    <dbReference type="NCBI Taxonomy" id="187763"/>
    <lineage>
        <taxon>Eukaryota</taxon>
        <taxon>Metazoa</taxon>
        <taxon>Ecdysozoa</taxon>
        <taxon>Arthropoda</taxon>
        <taxon>Chelicerata</taxon>
        <taxon>Arachnida</taxon>
        <taxon>Acari</taxon>
        <taxon>Parasitiformes</taxon>
        <taxon>Ixodida</taxon>
        <taxon>Ixodoidea</taxon>
        <taxon>Ixodidae</taxon>
        <taxon>Amblyomminae</taxon>
        <taxon>Amblyomma</taxon>
    </lineage>
</organism>
<accession>A0A1E1XFP2</accession>
<dbReference type="InterPro" id="IPR026960">
    <property type="entry name" value="RVT-Znf"/>
</dbReference>
<dbReference type="CDD" id="cd01650">
    <property type="entry name" value="RT_nLTR_like"/>
    <property type="match status" value="1"/>
</dbReference>
<sequence>DGRTLAVDFFLCGRRVRALVVYAPARRSDSNSFFDSLDSFMLDCYPCFIVGDFNCVLDPVRDVRGPGQGRPYAGARSLRDICVQFCLTDAWVKLHGDSFGGTWERGRSSSRIDKFLFPRQLERFVVTCDVLAFPPGTPRISDHRPLSAVLDIGESAPRYDTWRMDPSLLADWSSVEAIERALRTAGGENEGLDSWDDRKESWRSLLIAEGRKRRVRITSELNATLGRIRAVQRGAPLTFAMRDYLNLLKARYHTLLRQSSRAASQALAQGRPVSDPTVLRQVRSGVPDEERHCLVEEVVLPDGSRSSSARVILDVFTHHVSQLFVSDAEQGDSAAFAEALDAFCGSLPRLPDDLCAQLCAPVSCDELLETIKKMNAASAPGPDGIPTSFYAKFYAVLEPCLLRMANDFVRNGRKPESFRDSHVMLILKPGGSPSDPQAWRPITLLNADYKIVASLLANRLSRTLAMLISPAQTCSVPGRSVFSALALTRDLFTFTSRTGIPGCFVSLDQAKAFDRVEHRYLFGVLRAFGFPPEFVGWLELLYADLRARLLFNRSMSDPFSVERGIRQGCPLSPLLFVVCLDPLLRRITNSPSMRGFPLPGQGQVKVSAYADDVSLFLRDEGSYVAFLRLFREYSELSGAMLSRGKSKALRFGTFASDLQGDVEWVSAVKVLGVVFLSSGEVARETWTRLRVTAETRLAVAARFRLSLRERAFVIKSVVCASLYYVARVANPPRAFTRRLATLCGAFFWAGKTETVSRALLRLPTRIGGFSLPDLRTICSIFALRGVHDLVDATDYPGRDLLTYLLGTSRHLFFEHSSGPTAERQPRFFRYVCQTFGYLTTTLPEVNVFNTPASRVCELLAIEEAPEEQLQRSRRVRWRDLTSSALPSDIRDFGWLRGWRVLPTRDRMAAWGVAPSAQCPQCGLAETQLHAMFDCVVSRTFWRLLSRMFSIRLDAHTRPRDVLTRLLLCVGAFVLWRQRGVASFQGRPQRAMFPLLQRTRTRLFEQACVDLVCLGEE</sequence>
<dbReference type="EMBL" id="GFAC01001098">
    <property type="protein sequence ID" value="JAT98090.1"/>
    <property type="molecule type" value="mRNA"/>
</dbReference>
<feature type="non-terminal residue" evidence="2">
    <location>
        <position position="1"/>
    </location>
</feature>
<dbReference type="AlphaFoldDB" id="A0A1E1XFP2"/>
<dbReference type="GO" id="GO:0071897">
    <property type="term" value="P:DNA biosynthetic process"/>
    <property type="evidence" value="ECO:0007669"/>
    <property type="project" value="UniProtKB-ARBA"/>
</dbReference>
<proteinExistence type="evidence at transcript level"/>
<dbReference type="Gene3D" id="3.60.10.10">
    <property type="entry name" value="Endonuclease/exonuclease/phosphatase"/>
    <property type="match status" value="1"/>
</dbReference>
<name>A0A1E1XFP2_9ACAR</name>
<dbReference type="InterPro" id="IPR000477">
    <property type="entry name" value="RT_dom"/>
</dbReference>
<dbReference type="InterPro" id="IPR043502">
    <property type="entry name" value="DNA/RNA_pol_sf"/>
</dbReference>